<gene>
    <name evidence="1" type="ORF">A3A71_03345</name>
</gene>
<protein>
    <submittedName>
        <fullName evidence="1">Uncharacterized protein</fullName>
    </submittedName>
</protein>
<dbReference type="EMBL" id="MEZX01000001">
    <property type="protein sequence ID" value="OGD65096.1"/>
    <property type="molecule type" value="Genomic_DNA"/>
</dbReference>
<reference evidence="1 2" key="1">
    <citation type="journal article" date="2016" name="Nat. Commun.">
        <title>Thousands of microbial genomes shed light on interconnected biogeochemical processes in an aquifer system.</title>
        <authorList>
            <person name="Anantharaman K."/>
            <person name="Brown C.T."/>
            <person name="Hug L.A."/>
            <person name="Sharon I."/>
            <person name="Castelle C.J."/>
            <person name="Probst A.J."/>
            <person name="Thomas B.C."/>
            <person name="Singh A."/>
            <person name="Wilkins M.J."/>
            <person name="Karaoz U."/>
            <person name="Brodie E.L."/>
            <person name="Williams K.H."/>
            <person name="Hubbard S.S."/>
            <person name="Banfield J.F."/>
        </authorList>
    </citation>
    <scope>NUCLEOTIDE SEQUENCE [LARGE SCALE GENOMIC DNA]</scope>
</reference>
<dbReference type="Proteomes" id="UP000177481">
    <property type="component" value="Unassembled WGS sequence"/>
</dbReference>
<evidence type="ECO:0000313" key="2">
    <source>
        <dbReference type="Proteomes" id="UP000177481"/>
    </source>
</evidence>
<organism evidence="1 2">
    <name type="scientific">Candidatus Berkelbacteria bacterium RIFCSPLOWO2_01_FULL_50_28</name>
    <dbReference type="NCBI Taxonomy" id="1797471"/>
    <lineage>
        <taxon>Bacteria</taxon>
        <taxon>Candidatus Berkelbacteria</taxon>
    </lineage>
</organism>
<name>A0A1F5ECW4_9BACT</name>
<comment type="caution">
    <text evidence="1">The sequence shown here is derived from an EMBL/GenBank/DDBJ whole genome shotgun (WGS) entry which is preliminary data.</text>
</comment>
<dbReference type="AlphaFoldDB" id="A0A1F5ECW4"/>
<proteinExistence type="predicted"/>
<sequence>MGLDAAELLGVQFPGQPKLDQSFEFLFGRTNVFLVLFDQFGVNRRLLVPKPFQGLEEPLAEFRIDQDALKFAGDGRVDIWAGDADLFTVTLAVCAVVVLVGRRSGGRLVVFDLALGGDQATAAPTTDESGEREFMPLGLNPVVFV</sequence>
<accession>A0A1F5ECW4</accession>
<evidence type="ECO:0000313" key="1">
    <source>
        <dbReference type="EMBL" id="OGD65096.1"/>
    </source>
</evidence>